<sequence length="86" mass="9683">MNKLVRDHYPVSKLPEDLREGFNPVGTVRVVIEVEDRVPALHIETKPMTGKDVVEAIRSYKALGGPSVTTEEAVARIRALRDEWDD</sequence>
<reference evidence="1" key="2">
    <citation type="journal article" date="2023" name="MicrobiologyOpen">
        <title>Genomics of the tumorigenes clade of the family Rhizobiaceae and description of Rhizobium rhododendri sp. nov.</title>
        <authorList>
            <person name="Kuzmanovic N."/>
            <person name="diCenzo G.C."/>
            <person name="Bunk B."/>
            <person name="Sproeer C."/>
            <person name="Fruehling A."/>
            <person name="Neumann-Schaal M."/>
            <person name="Overmann J."/>
            <person name="Smalla K."/>
        </authorList>
    </citation>
    <scope>NUCLEOTIDE SEQUENCE</scope>
    <source>
        <strain evidence="1">Rho-6.2</strain>
    </source>
</reference>
<evidence type="ECO:0000313" key="1">
    <source>
        <dbReference type="EMBL" id="WFS22710.1"/>
    </source>
</evidence>
<name>A0ABY8IGH6_9HYPH</name>
<dbReference type="EMBL" id="CP117267">
    <property type="protein sequence ID" value="WFS22710.1"/>
    <property type="molecule type" value="Genomic_DNA"/>
</dbReference>
<evidence type="ECO:0000313" key="2">
    <source>
        <dbReference type="Proteomes" id="UP000318939"/>
    </source>
</evidence>
<protein>
    <submittedName>
        <fullName evidence="1">Uncharacterized protein</fullName>
    </submittedName>
</protein>
<organism evidence="1 2">
    <name type="scientific">Rhizobium rhododendri</name>
    <dbReference type="NCBI Taxonomy" id="2506430"/>
    <lineage>
        <taxon>Bacteria</taxon>
        <taxon>Pseudomonadati</taxon>
        <taxon>Pseudomonadota</taxon>
        <taxon>Alphaproteobacteria</taxon>
        <taxon>Hyphomicrobiales</taxon>
        <taxon>Rhizobiaceae</taxon>
        <taxon>Rhizobium/Agrobacterium group</taxon>
        <taxon>Rhizobium</taxon>
    </lineage>
</organism>
<keyword evidence="2" id="KW-1185">Reference proteome</keyword>
<dbReference type="Proteomes" id="UP000318939">
    <property type="component" value="Chromosome"/>
</dbReference>
<proteinExistence type="predicted"/>
<dbReference type="RefSeq" id="WP_142830104.1">
    <property type="nucleotide sequence ID" value="NZ_CP117267.1"/>
</dbReference>
<accession>A0ABY8IGH6</accession>
<reference evidence="1" key="1">
    <citation type="journal article" date="2019" name="Phytopathology">
        <title>A Novel Group of Rhizobium tumorigenes-Like Agrobacteria Associated with Crown Gall Disease of Rhododendron and Blueberry.</title>
        <authorList>
            <person name="Kuzmanovic N."/>
            <person name="Behrens P."/>
            <person name="Idczak E."/>
            <person name="Wagner S."/>
            <person name="Gotz M."/>
            <person name="Sproer C."/>
            <person name="Bunk B."/>
            <person name="Overmann J."/>
            <person name="Smalla K."/>
        </authorList>
    </citation>
    <scope>NUCLEOTIDE SEQUENCE</scope>
    <source>
        <strain evidence="1">Rho-6.2</strain>
    </source>
</reference>
<gene>
    <name evidence="1" type="ORF">PR018_16525</name>
</gene>